<dbReference type="Proteomes" id="UP000279029">
    <property type="component" value="Chromosome"/>
</dbReference>
<evidence type="ECO:0000313" key="1">
    <source>
        <dbReference type="EMBL" id="VDN47545.1"/>
    </source>
</evidence>
<reference evidence="1 2" key="1">
    <citation type="submission" date="2018-09" db="EMBL/GenBank/DDBJ databases">
        <authorList>
            <person name="Postec A."/>
        </authorList>
    </citation>
    <scope>NUCLEOTIDE SEQUENCE [LARGE SCALE GENOMIC DNA]</scope>
    <source>
        <strain evidence="1">70B-A</strain>
    </source>
</reference>
<gene>
    <name evidence="1" type="ORF">PATL70BA_1658</name>
</gene>
<dbReference type="AlphaFoldDB" id="A0A3P7NX40"/>
<sequence length="47" mass="5336">MVLNTLINPKGIKRPILILNDIKPKGKNKDNFESRLFTVGSVRIEKS</sequence>
<dbReference type="KEGG" id="cbar:PATL70BA_1658"/>
<name>A0A3P7NX40_9FIRM</name>
<proteinExistence type="predicted"/>
<accession>A0A3P7NX40</accession>
<evidence type="ECO:0000313" key="2">
    <source>
        <dbReference type="Proteomes" id="UP000279029"/>
    </source>
</evidence>
<dbReference type="EMBL" id="LR130778">
    <property type="protein sequence ID" value="VDN47545.1"/>
    <property type="molecule type" value="Genomic_DNA"/>
</dbReference>
<keyword evidence="2" id="KW-1185">Reference proteome</keyword>
<organism evidence="1 2">
    <name type="scientific">Petrocella atlantisensis</name>
    <dbReference type="NCBI Taxonomy" id="2173034"/>
    <lineage>
        <taxon>Bacteria</taxon>
        <taxon>Bacillati</taxon>
        <taxon>Bacillota</taxon>
        <taxon>Clostridia</taxon>
        <taxon>Lachnospirales</taxon>
        <taxon>Vallitaleaceae</taxon>
        <taxon>Petrocella</taxon>
    </lineage>
</organism>
<protein>
    <submittedName>
        <fullName evidence="1">Uncharacterized protein</fullName>
    </submittedName>
</protein>